<comment type="caution">
    <text evidence="2">The sequence shown here is derived from an EMBL/GenBank/DDBJ whole genome shotgun (WGS) entry which is preliminary data.</text>
</comment>
<evidence type="ECO:0000256" key="1">
    <source>
        <dbReference type="HAMAP-Rule" id="MF_00652"/>
    </source>
</evidence>
<dbReference type="RefSeq" id="WP_006703608.1">
    <property type="nucleotide sequence ID" value="NZ_KI391971.1"/>
</dbReference>
<reference evidence="2" key="2">
    <citation type="submission" date="2011-10" db="EMBL/GenBank/DDBJ databases">
        <title>The Genome Sequence of Granulicatella elegans ATCC 700633.</title>
        <authorList>
            <consortium name="The Broad Institute Genome Sequencing Platform"/>
            <consortium name="The Broad Institute Genome Sequencing Center for Infectious Disease"/>
            <person name="Earl A."/>
            <person name="Ward D."/>
            <person name="Feldgarden M."/>
            <person name="Gevers D."/>
            <person name="Sibley C.D."/>
            <person name="Field T.R."/>
            <person name="Grinwis M."/>
            <person name="Eshaghurshan C.S."/>
            <person name="Surette M.G."/>
            <person name="Young S.K."/>
            <person name="Zeng Q."/>
            <person name="Gargeya S."/>
            <person name="Fitzgerald M."/>
            <person name="Haas B."/>
            <person name="Abouelleil A."/>
            <person name="Alvarado L."/>
            <person name="Arachchi H.M."/>
            <person name="Berlin A."/>
            <person name="Brown A."/>
            <person name="Chapman S.B."/>
            <person name="Chen Z."/>
            <person name="Dunbar C."/>
            <person name="Freedman E."/>
            <person name="Gearin G."/>
            <person name="Goldberg J."/>
            <person name="Griggs A."/>
            <person name="Gujja S."/>
            <person name="Heiman D."/>
            <person name="Howarth C."/>
            <person name="Larson L."/>
            <person name="Lui A."/>
            <person name="MacDonald P.J.P."/>
            <person name="Montmayeur A."/>
            <person name="Murphy C."/>
            <person name="Neiman D."/>
            <person name="Pearson M."/>
            <person name="Priest M."/>
            <person name="Roberts A."/>
            <person name="Saif S."/>
            <person name="Shea T."/>
            <person name="Shenoy N."/>
            <person name="Sisk P."/>
            <person name="Stolte C."/>
            <person name="Sykes S."/>
            <person name="Wortman J."/>
            <person name="Nusbaum C."/>
            <person name="Birren B."/>
        </authorList>
    </citation>
    <scope>NUCLEOTIDE SEQUENCE [LARGE SCALE GENOMIC DNA]</scope>
    <source>
        <strain evidence="2">ATCC 700633</strain>
    </source>
</reference>
<sequence>MKIIMSPAKEMATDAPVQKDWVLKEDSQKIVSLLSNYSKEELKKLLKVSDALLEENWDKIQRFQESVTYHAMDLYQGLAFRSFKQVADWKEYKAYAVQHLRILSALYGAIGPDECVKPYRLDLTMNLKVEGETLKKYWKERIVSSFEKGECIVNLASSEFSALFNKKQYDWLDVDFYEKKEGALKQHSTISKKARGKMAAWIVLHQIQDKAELRNFDVDGYTFDESISKENHYCFVKEV</sequence>
<organism evidence="2 3">
    <name type="scientific">Granulicatella elegans ATCC 700633</name>
    <dbReference type="NCBI Taxonomy" id="626369"/>
    <lineage>
        <taxon>Bacteria</taxon>
        <taxon>Bacillati</taxon>
        <taxon>Bacillota</taxon>
        <taxon>Bacilli</taxon>
        <taxon>Lactobacillales</taxon>
        <taxon>Carnobacteriaceae</taxon>
        <taxon>Granulicatella</taxon>
    </lineage>
</organism>
<reference evidence="2" key="1">
    <citation type="submission" date="2009-09" db="EMBL/GenBank/DDBJ databases">
        <authorList>
            <consortium name="The Broad Institute Genome Sequencing Platform"/>
            <person name="Ward D."/>
            <person name="Feldgarden M."/>
            <person name="Earl A."/>
            <person name="Young S.K."/>
            <person name="Zeng Q."/>
            <person name="Koehrsen M."/>
            <person name="Alvarado L."/>
            <person name="Berlin A."/>
            <person name="Bochicchio J."/>
            <person name="Borenstein D."/>
            <person name="Chapman S.B."/>
            <person name="Chen Z."/>
            <person name="Engels R."/>
            <person name="Freedman E."/>
            <person name="Gellesch M."/>
            <person name="Goldberg J."/>
            <person name="Griggs A."/>
            <person name="Gujja S."/>
            <person name="Heilman E."/>
            <person name="Heiman D."/>
            <person name="Hepburn T."/>
            <person name="Howarth C."/>
            <person name="Jen D."/>
            <person name="Larson L."/>
            <person name="Lewis B."/>
            <person name="Mehta T."/>
            <person name="Park D."/>
            <person name="Pearson M."/>
            <person name="Roberts A."/>
            <person name="Saif S."/>
            <person name="Shea T."/>
            <person name="Shenoy N."/>
            <person name="Sisk P."/>
            <person name="Stolte C."/>
            <person name="Sykes S."/>
            <person name="Thomson T."/>
            <person name="Walk T."/>
            <person name="White J."/>
            <person name="Yandava C."/>
            <person name="Sibley C.D."/>
            <person name="Field T.R."/>
            <person name="Grinwis M."/>
            <person name="Eshaghurshan C.S."/>
            <person name="Surette M.G."/>
            <person name="Haas B."/>
            <person name="Nusbaum C."/>
            <person name="Birren B."/>
        </authorList>
    </citation>
    <scope>NUCLEOTIDE SEQUENCE [LARGE SCALE GENOMIC DNA]</scope>
    <source>
        <strain evidence="2">ATCC 700633</strain>
    </source>
</reference>
<comment type="similarity">
    <text evidence="1">Belongs to the UPF0246 family.</text>
</comment>
<evidence type="ECO:0000313" key="3">
    <source>
        <dbReference type="Proteomes" id="UP000002939"/>
    </source>
</evidence>
<evidence type="ECO:0000313" key="2">
    <source>
        <dbReference type="EMBL" id="EEW92487.1"/>
    </source>
</evidence>
<dbReference type="STRING" id="626369.HMPREF0446_01332"/>
<dbReference type="AlphaFoldDB" id="D0BMZ7"/>
<gene>
    <name evidence="2" type="ORF">HMPREF0446_01332</name>
</gene>
<dbReference type="NCBIfam" id="NF002543">
    <property type="entry name" value="PRK02101.1-4"/>
    <property type="match status" value="1"/>
</dbReference>
<keyword evidence="3" id="KW-1185">Reference proteome</keyword>
<dbReference type="eggNOG" id="COG3022">
    <property type="taxonomic scope" value="Bacteria"/>
</dbReference>
<dbReference type="HOGENOM" id="CLU_061989_2_0_9"/>
<dbReference type="InterPro" id="IPR005583">
    <property type="entry name" value="YaaA"/>
</dbReference>
<proteinExistence type="inferred from homology"/>
<dbReference type="Proteomes" id="UP000002939">
    <property type="component" value="Unassembled WGS sequence"/>
</dbReference>
<dbReference type="GO" id="GO:0005829">
    <property type="term" value="C:cytosol"/>
    <property type="evidence" value="ECO:0007669"/>
    <property type="project" value="TreeGrafter"/>
</dbReference>
<dbReference type="HAMAP" id="MF_00652">
    <property type="entry name" value="UPF0246"/>
    <property type="match status" value="1"/>
</dbReference>
<accession>D0BMZ7</accession>
<dbReference type="Pfam" id="PF03883">
    <property type="entry name" value="H2O2_YaaD"/>
    <property type="match status" value="1"/>
</dbReference>
<dbReference type="OrthoDB" id="9777133at2"/>
<name>D0BMZ7_9LACT</name>
<dbReference type="PANTHER" id="PTHR30283">
    <property type="entry name" value="PEROXIDE STRESS RESPONSE PROTEIN YAAA"/>
    <property type="match status" value="1"/>
</dbReference>
<dbReference type="PANTHER" id="PTHR30283:SF4">
    <property type="entry name" value="PEROXIDE STRESS RESISTANCE PROTEIN YAAA"/>
    <property type="match status" value="1"/>
</dbReference>
<protein>
    <recommendedName>
        <fullName evidence="1">UPF0246 protein HMPREF0446_01332</fullName>
    </recommendedName>
</protein>
<dbReference type="EMBL" id="ACRF02000003">
    <property type="protein sequence ID" value="EEW92487.1"/>
    <property type="molecule type" value="Genomic_DNA"/>
</dbReference>
<dbReference type="GO" id="GO:0033194">
    <property type="term" value="P:response to hydroperoxide"/>
    <property type="evidence" value="ECO:0007669"/>
    <property type="project" value="TreeGrafter"/>
</dbReference>